<gene>
    <name evidence="14" type="ORF">OXX778_LOCUS5276</name>
</gene>
<dbReference type="InterPro" id="IPR018526">
    <property type="entry name" value="Glyco_hydro_29_CS"/>
</dbReference>
<dbReference type="InterPro" id="IPR013780">
    <property type="entry name" value="Glyco_hydro_b"/>
</dbReference>
<evidence type="ECO:0000313" key="14">
    <source>
        <dbReference type="EMBL" id="CAF0777444.1"/>
    </source>
</evidence>
<dbReference type="PANTHER" id="PTHR10030">
    <property type="entry name" value="ALPHA-L-FUCOSIDASE"/>
    <property type="match status" value="1"/>
</dbReference>
<comment type="catalytic activity">
    <reaction evidence="2">
        <text>a neolactoside IV(2)-alpha-Fuc-nLc4Cer(d18:0) + H2O = a neolactoside nLc4Cer(d18:0) + L-fucose</text>
        <dbReference type="Rhea" id="RHEA:49308"/>
        <dbReference type="ChEBI" id="CHEBI:2181"/>
        <dbReference type="ChEBI" id="CHEBI:15377"/>
        <dbReference type="ChEBI" id="CHEBI:91119"/>
        <dbReference type="ChEBI" id="CHEBI:91121"/>
    </reaction>
    <physiologicalReaction direction="left-to-right" evidence="2">
        <dbReference type="Rhea" id="RHEA:49309"/>
    </physiologicalReaction>
</comment>
<dbReference type="PROSITE" id="PS00385">
    <property type="entry name" value="ALPHA_L_FUCOSIDASE"/>
    <property type="match status" value="1"/>
</dbReference>
<keyword evidence="15" id="KW-1185">Reference proteome</keyword>
<dbReference type="Gene3D" id="2.60.40.1180">
    <property type="entry name" value="Golgi alpha-mannosidase II"/>
    <property type="match status" value="1"/>
</dbReference>
<comment type="function">
    <text evidence="3">Alpha-L-fucosidase is responsible for hydrolyzing the alpha-1,6-linked fucose joined to the reducing-end N-acetylglucosamine of the carbohydrate moieties of glycoproteins.</text>
</comment>
<accession>A0A813R370</accession>
<evidence type="ECO:0000256" key="3">
    <source>
        <dbReference type="ARBA" id="ARBA00004071"/>
    </source>
</evidence>
<evidence type="ECO:0000256" key="10">
    <source>
        <dbReference type="PIRNR" id="PIRNR001092"/>
    </source>
</evidence>
<dbReference type="GO" id="GO:0006004">
    <property type="term" value="P:fucose metabolic process"/>
    <property type="evidence" value="ECO:0007669"/>
    <property type="project" value="InterPro"/>
</dbReference>
<dbReference type="GO" id="GO:0004560">
    <property type="term" value="F:alpha-L-fucosidase activity"/>
    <property type="evidence" value="ECO:0007669"/>
    <property type="project" value="UniProtKB-EC"/>
</dbReference>
<evidence type="ECO:0000256" key="8">
    <source>
        <dbReference type="ARBA" id="ARBA00023180"/>
    </source>
</evidence>
<dbReference type="Pfam" id="PF01120">
    <property type="entry name" value="Alpha_L_fucos"/>
    <property type="match status" value="1"/>
</dbReference>
<dbReference type="OrthoDB" id="6039950at2759"/>
<keyword evidence="9 10" id="KW-0326">Glycosidase</keyword>
<dbReference type="GO" id="GO:0016139">
    <property type="term" value="P:glycoside catabolic process"/>
    <property type="evidence" value="ECO:0007669"/>
    <property type="project" value="TreeGrafter"/>
</dbReference>
<evidence type="ECO:0000256" key="2">
    <source>
        <dbReference type="ARBA" id="ARBA00000419"/>
    </source>
</evidence>
<dbReference type="InterPro" id="IPR000933">
    <property type="entry name" value="Glyco_hydro_29"/>
</dbReference>
<evidence type="ECO:0000313" key="15">
    <source>
        <dbReference type="Proteomes" id="UP000663879"/>
    </source>
</evidence>
<feature type="domain" description="Glycoside hydrolase family 29 N-terminal" evidence="12">
    <location>
        <begin position="20"/>
        <end position="356"/>
    </location>
</feature>
<evidence type="ECO:0000256" key="6">
    <source>
        <dbReference type="ARBA" id="ARBA00022729"/>
    </source>
</evidence>
<dbReference type="EMBL" id="CAJNOC010000564">
    <property type="protein sequence ID" value="CAF0777444.1"/>
    <property type="molecule type" value="Genomic_DNA"/>
</dbReference>
<reference evidence="14" key="1">
    <citation type="submission" date="2021-02" db="EMBL/GenBank/DDBJ databases">
        <authorList>
            <person name="Nowell W R."/>
        </authorList>
    </citation>
    <scope>NUCLEOTIDE SEQUENCE</scope>
    <source>
        <strain evidence="14">Ploen Becks lab</strain>
    </source>
</reference>
<dbReference type="Gene3D" id="3.20.20.80">
    <property type="entry name" value="Glycosidases"/>
    <property type="match status" value="1"/>
</dbReference>
<evidence type="ECO:0000256" key="1">
    <source>
        <dbReference type="ARBA" id="ARBA00000321"/>
    </source>
</evidence>
<dbReference type="InterPro" id="IPR031919">
    <property type="entry name" value="Fucosidase_C"/>
</dbReference>
<sequence length="456" mass="53126">MYKKSLGAIFLLIFFLSYSHNLKYEPDWSSLDKRPLPKWYDDAKIGIFIHWGVFAVPGFRSEWFWWDWKGDNPTQDVVDFMKKNYPPNFAYADFAPEFKAEFFNPQQWASVFNASGAKYVVLTSKHHEGYTLWPSEYSWNWNSNDVGPHRDLVGDLADAIRKNTSLRFGLYHSLYEWFNPLYLSDKNQSFTKQDFVNYKILPSLHQIVNKYKPEVIWSDGDWDAPYSYWNSTEFIAWLYNESPVKETVVVNDRWGYGVMCNHGDFYTCQDNYNPGKLIEHKWENCMPLDKASWGFRRNLKLGDVLTIEEVITSLVETISCGGNILINIGPTKEGSIPPIFEERLRQMGDWLSINGEAIYETKPWRVQNDTKNSDVWYTTNGKTVYAILLKYPYKSLKVELGAPKSTEATQIDILGYNQSIQWIDSPETGLIIDLQNVDTSLIKSKWAWTFKLSNVA</sequence>
<dbReference type="SUPFAM" id="SSF51445">
    <property type="entry name" value="(Trans)glycosidases"/>
    <property type="match status" value="1"/>
</dbReference>
<keyword evidence="8" id="KW-0325">Glycoprotein</keyword>
<comment type="caution">
    <text evidence="14">The sequence shown here is derived from an EMBL/GenBank/DDBJ whole genome shotgun (WGS) entry which is preliminary data.</text>
</comment>
<evidence type="ECO:0000256" key="7">
    <source>
        <dbReference type="ARBA" id="ARBA00022801"/>
    </source>
</evidence>
<dbReference type="Pfam" id="PF16757">
    <property type="entry name" value="Fucosidase_C"/>
    <property type="match status" value="1"/>
</dbReference>
<name>A0A813R370_9BILA</name>
<keyword evidence="7 10" id="KW-0378">Hydrolase</keyword>
<organism evidence="14 15">
    <name type="scientific">Brachionus calyciflorus</name>
    <dbReference type="NCBI Taxonomy" id="104777"/>
    <lineage>
        <taxon>Eukaryota</taxon>
        <taxon>Metazoa</taxon>
        <taxon>Spiralia</taxon>
        <taxon>Gnathifera</taxon>
        <taxon>Rotifera</taxon>
        <taxon>Eurotatoria</taxon>
        <taxon>Monogononta</taxon>
        <taxon>Pseudotrocha</taxon>
        <taxon>Ploima</taxon>
        <taxon>Brachionidae</taxon>
        <taxon>Brachionus</taxon>
    </lineage>
</organism>
<dbReference type="EC" id="3.2.1.51" evidence="5"/>
<dbReference type="AlphaFoldDB" id="A0A813R370"/>
<evidence type="ECO:0000256" key="9">
    <source>
        <dbReference type="ARBA" id="ARBA00023295"/>
    </source>
</evidence>
<dbReference type="Proteomes" id="UP000663879">
    <property type="component" value="Unassembled WGS sequence"/>
</dbReference>
<feature type="chain" id="PRO_5033202446" description="alpha-L-fucosidase" evidence="10">
    <location>
        <begin position="22"/>
        <end position="456"/>
    </location>
</feature>
<proteinExistence type="inferred from homology"/>
<dbReference type="GO" id="GO:0005764">
    <property type="term" value="C:lysosome"/>
    <property type="evidence" value="ECO:0007669"/>
    <property type="project" value="TreeGrafter"/>
</dbReference>
<dbReference type="InterPro" id="IPR057739">
    <property type="entry name" value="Glyco_hydro_29_N"/>
</dbReference>
<feature type="signal peptide" evidence="10">
    <location>
        <begin position="1"/>
        <end position="21"/>
    </location>
</feature>
<dbReference type="PRINTS" id="PR00741">
    <property type="entry name" value="GLHYDRLASE29"/>
</dbReference>
<evidence type="ECO:0000256" key="4">
    <source>
        <dbReference type="ARBA" id="ARBA00007951"/>
    </source>
</evidence>
<evidence type="ECO:0000259" key="13">
    <source>
        <dbReference type="Pfam" id="PF16757"/>
    </source>
</evidence>
<evidence type="ECO:0000256" key="11">
    <source>
        <dbReference type="PIRSR" id="PIRSR001092-1"/>
    </source>
</evidence>
<dbReference type="PANTHER" id="PTHR10030:SF37">
    <property type="entry name" value="ALPHA-L-FUCOSIDASE-RELATED"/>
    <property type="match status" value="1"/>
</dbReference>
<comment type="similarity">
    <text evidence="4 10">Belongs to the glycosyl hydrolase 29 family.</text>
</comment>
<protein>
    <recommendedName>
        <fullName evidence="5">alpha-L-fucosidase</fullName>
        <ecNumber evidence="5">3.2.1.51</ecNumber>
    </recommendedName>
</protein>
<feature type="domain" description="Alpha-L-fucosidase C-terminal" evidence="13">
    <location>
        <begin position="367"/>
        <end position="452"/>
    </location>
</feature>
<dbReference type="FunFam" id="3.20.20.80:FF:000027">
    <property type="entry name" value="Alpha-L-fucosidase"/>
    <property type="match status" value="1"/>
</dbReference>
<feature type="site" description="May be important for catalysis" evidence="11">
    <location>
        <position position="285"/>
    </location>
</feature>
<dbReference type="SMART" id="SM00812">
    <property type="entry name" value="Alpha_L_fucos"/>
    <property type="match status" value="1"/>
</dbReference>
<keyword evidence="6 10" id="KW-0732">Signal</keyword>
<dbReference type="InterPro" id="IPR017853">
    <property type="entry name" value="GH"/>
</dbReference>
<dbReference type="InterPro" id="IPR016286">
    <property type="entry name" value="FUC_metazoa-typ"/>
</dbReference>
<evidence type="ECO:0000256" key="5">
    <source>
        <dbReference type="ARBA" id="ARBA00012662"/>
    </source>
</evidence>
<dbReference type="PIRSF" id="PIRSF001092">
    <property type="entry name" value="Alpha-L-fucosidase"/>
    <property type="match status" value="1"/>
</dbReference>
<comment type="catalytic activity">
    <reaction evidence="1">
        <text>a neolactoside IV(2)-alpha-Fuc-nLc4Cer(d18:1(4E)) + H2O = a neolactoside nLc4Cer(d18:1(4E)) + L-fucose</text>
        <dbReference type="Rhea" id="RHEA:48224"/>
        <dbReference type="ChEBI" id="CHEBI:2181"/>
        <dbReference type="ChEBI" id="CHEBI:15377"/>
        <dbReference type="ChEBI" id="CHEBI:17006"/>
        <dbReference type="ChEBI" id="CHEBI:28691"/>
    </reaction>
    <physiologicalReaction direction="left-to-right" evidence="1">
        <dbReference type="Rhea" id="RHEA:48225"/>
    </physiologicalReaction>
</comment>
<evidence type="ECO:0000259" key="12">
    <source>
        <dbReference type="Pfam" id="PF01120"/>
    </source>
</evidence>